<dbReference type="EMBL" id="AM746676">
    <property type="protein sequence ID" value="CAN91530.1"/>
    <property type="molecule type" value="Genomic_DNA"/>
</dbReference>
<dbReference type="Pfam" id="PF20613">
    <property type="entry name" value="HipA_2"/>
    <property type="match status" value="1"/>
</dbReference>
<evidence type="ECO:0000313" key="3">
    <source>
        <dbReference type="EMBL" id="CAN91530.1"/>
    </source>
</evidence>
<dbReference type="STRING" id="448385.sce1372"/>
<feature type="compositionally biased region" description="Basic and acidic residues" evidence="1">
    <location>
        <begin position="225"/>
        <end position="237"/>
    </location>
</feature>
<gene>
    <name evidence="3" type="ordered locus">sce1372</name>
</gene>
<reference evidence="3 4" key="1">
    <citation type="journal article" date="2007" name="Nat. Biotechnol.">
        <title>Complete genome sequence of the myxobacterium Sorangium cellulosum.</title>
        <authorList>
            <person name="Schneiker S."/>
            <person name="Perlova O."/>
            <person name="Kaiser O."/>
            <person name="Gerth K."/>
            <person name="Alici A."/>
            <person name="Altmeyer M.O."/>
            <person name="Bartels D."/>
            <person name="Bekel T."/>
            <person name="Beyer S."/>
            <person name="Bode E."/>
            <person name="Bode H.B."/>
            <person name="Bolten C.J."/>
            <person name="Choudhuri J.V."/>
            <person name="Doss S."/>
            <person name="Elnakady Y.A."/>
            <person name="Frank B."/>
            <person name="Gaigalat L."/>
            <person name="Goesmann A."/>
            <person name="Groeger C."/>
            <person name="Gross F."/>
            <person name="Jelsbak L."/>
            <person name="Jelsbak L."/>
            <person name="Kalinowski J."/>
            <person name="Kegler C."/>
            <person name="Knauber T."/>
            <person name="Konietzny S."/>
            <person name="Kopp M."/>
            <person name="Krause L."/>
            <person name="Krug D."/>
            <person name="Linke B."/>
            <person name="Mahmud T."/>
            <person name="Martinez-Arias R."/>
            <person name="McHardy A.C."/>
            <person name="Merai M."/>
            <person name="Meyer F."/>
            <person name="Mormann S."/>
            <person name="Munoz-Dorado J."/>
            <person name="Perez J."/>
            <person name="Pradella S."/>
            <person name="Rachid S."/>
            <person name="Raddatz G."/>
            <person name="Rosenau F."/>
            <person name="Rueckert C."/>
            <person name="Sasse F."/>
            <person name="Scharfe M."/>
            <person name="Schuster S.C."/>
            <person name="Suen G."/>
            <person name="Treuner-Lange A."/>
            <person name="Velicer G.J."/>
            <person name="Vorholter F.-J."/>
            <person name="Weissman K.J."/>
            <person name="Welch R.D."/>
            <person name="Wenzel S.C."/>
            <person name="Whitworth D.E."/>
            <person name="Wilhelm S."/>
            <person name="Wittmann C."/>
            <person name="Bloecker H."/>
            <person name="Puehler A."/>
            <person name="Mueller R."/>
        </authorList>
    </citation>
    <scope>NUCLEOTIDE SEQUENCE [LARGE SCALE GENOMIC DNA]</scope>
    <source>
        <strain evidence="4">So ce56</strain>
    </source>
</reference>
<protein>
    <recommendedName>
        <fullName evidence="2">HipA-like kinase domain-containing protein</fullName>
    </recommendedName>
</protein>
<keyword evidence="4" id="KW-1185">Reference proteome</keyword>
<dbReference type="RefSeq" id="WP_012234007.1">
    <property type="nucleotide sequence ID" value="NC_010162.1"/>
</dbReference>
<dbReference type="BioCyc" id="SCEL448385:SCE_RS07105-MONOMER"/>
<dbReference type="OrthoDB" id="9786330at2"/>
<accession>A9F7E7</accession>
<feature type="compositionally biased region" description="Low complexity" evidence="1">
    <location>
        <begin position="238"/>
        <end position="251"/>
    </location>
</feature>
<evidence type="ECO:0000259" key="2">
    <source>
        <dbReference type="Pfam" id="PF20613"/>
    </source>
</evidence>
<dbReference type="KEGG" id="scl:sce1372"/>
<sequence>MIRTVHTTRYVTPLREGGSLPALVEADDDGLYVLKLRGAGQGPKALIAELVAGEIGRALGLPVPEIVFMHLDPAFGRAEPDPELSDLLSASAGLNLALNYLPGSLAFQPLAGPAIDPGLAAAVVWFDAFTSNVDRTPKNPNLLLWHRRLWLIDHGAALYVHHAWTDATDPRADAGDRFPLVKSHVLLPFAGDLAAADAALSARLTPERIAEIVSAIPDAWLADDQDPRARPSGERRSAFAPDAVDAPQPDAAPVAARRAAYAAYLTHRLASPRGFVEEALDAARARR</sequence>
<dbReference type="Proteomes" id="UP000002139">
    <property type="component" value="Chromosome"/>
</dbReference>
<evidence type="ECO:0000313" key="4">
    <source>
        <dbReference type="Proteomes" id="UP000002139"/>
    </source>
</evidence>
<dbReference type="InterPro" id="IPR046748">
    <property type="entry name" value="HipA_2"/>
</dbReference>
<dbReference type="AlphaFoldDB" id="A9F7E7"/>
<feature type="domain" description="HipA-like kinase" evidence="2">
    <location>
        <begin position="13"/>
        <end position="226"/>
    </location>
</feature>
<dbReference type="HOGENOM" id="CLU_075702_0_0_7"/>
<dbReference type="eggNOG" id="COG1718">
    <property type="taxonomic scope" value="Bacteria"/>
</dbReference>
<feature type="region of interest" description="Disordered" evidence="1">
    <location>
        <begin position="223"/>
        <end position="251"/>
    </location>
</feature>
<name>A9F7E7_SORC5</name>
<proteinExistence type="predicted"/>
<evidence type="ECO:0000256" key="1">
    <source>
        <dbReference type="SAM" id="MobiDB-lite"/>
    </source>
</evidence>
<organism evidence="3 4">
    <name type="scientific">Sorangium cellulosum (strain So ce56)</name>
    <name type="common">Polyangium cellulosum (strain So ce56)</name>
    <dbReference type="NCBI Taxonomy" id="448385"/>
    <lineage>
        <taxon>Bacteria</taxon>
        <taxon>Pseudomonadati</taxon>
        <taxon>Myxococcota</taxon>
        <taxon>Polyangia</taxon>
        <taxon>Polyangiales</taxon>
        <taxon>Polyangiaceae</taxon>
        <taxon>Sorangium</taxon>
    </lineage>
</organism>